<feature type="region of interest" description="Disordered" evidence="1">
    <location>
        <begin position="23"/>
        <end position="75"/>
    </location>
</feature>
<evidence type="ECO:0008006" key="4">
    <source>
        <dbReference type="Google" id="ProtNLM"/>
    </source>
</evidence>
<feature type="compositionally biased region" description="Low complexity" evidence="1">
    <location>
        <begin position="25"/>
        <end position="39"/>
    </location>
</feature>
<dbReference type="EMBL" id="DAKRPA010000036">
    <property type="protein sequence ID" value="DBA02092.1"/>
    <property type="molecule type" value="Genomic_DNA"/>
</dbReference>
<sequence>MTTTRKVIAVFETTKATALMKQKTSLAPGAASNAASQASDTEEERDEVFGGCEGPVHEDIPATDEPPEPCEGMDRSPSKMDANINDDDIAYASAFTAIEENPFVDALGSAAEDPVDFGDEERGDNTDGDVDLLETSLVESLVKRNGLSTDQLMVEEALDDCDSDFREILEARQRMEADELNRLQTRQELESYVTSLAGKTDESGQQLVQFPKNFQRIVALMTAADLREEGERSKTPGPVQKSWSEVLIQTSLLKQQAYGSLDEDTDGKTDEQNELESKIAMKIARIRQLDAVLEQKLGKSLYSTIGAVKKKLPATAQSAKPTGLTGRTFVTQPPPSASKQSVTNDTTGPRMFESSAEPQDEEAGDEPRRNAGKRKNFIERNMKIIESSGKSKWTLDEELRLGRLLDQTTETIGEAAAAPSTDTNAFALQDADRFAIDNLIASNQGKYEPIVAFLDKQAANDETRDLVADRNLAPDVRHAGARKPNVIQASKTDRLVAQRLHRIDEELRFLREHENLDIVADDEAAAMDQDDCVSVSSFASRSSISSAASTRSCISRSEFQNFMRSQVQQQGGDPSAKTASPEEIRRLLLSLNRGHSAAPSTVRTVTSS</sequence>
<accession>A0AAV2Z5Y6</accession>
<comment type="caution">
    <text evidence="2">The sequence shown here is derived from an EMBL/GenBank/DDBJ whole genome shotgun (WGS) entry which is preliminary data.</text>
</comment>
<feature type="compositionally biased region" description="Polar residues" evidence="1">
    <location>
        <begin position="337"/>
        <end position="347"/>
    </location>
</feature>
<reference evidence="2" key="1">
    <citation type="submission" date="2022-11" db="EMBL/GenBank/DDBJ databases">
        <authorList>
            <person name="Morgan W.R."/>
            <person name="Tartar A."/>
        </authorList>
    </citation>
    <scope>NUCLEOTIDE SEQUENCE</scope>
    <source>
        <strain evidence="2">ARSEF 373</strain>
    </source>
</reference>
<evidence type="ECO:0000256" key="1">
    <source>
        <dbReference type="SAM" id="MobiDB-lite"/>
    </source>
</evidence>
<dbReference type="AlphaFoldDB" id="A0AAV2Z5Y6"/>
<organism evidence="2 3">
    <name type="scientific">Lagenidium giganteum</name>
    <dbReference type="NCBI Taxonomy" id="4803"/>
    <lineage>
        <taxon>Eukaryota</taxon>
        <taxon>Sar</taxon>
        <taxon>Stramenopiles</taxon>
        <taxon>Oomycota</taxon>
        <taxon>Peronosporomycetes</taxon>
        <taxon>Pythiales</taxon>
        <taxon>Pythiaceae</taxon>
    </lineage>
</organism>
<name>A0AAV2Z5Y6_9STRA</name>
<gene>
    <name evidence="2" type="ORF">N0F65_011159</name>
</gene>
<keyword evidence="3" id="KW-1185">Reference proteome</keyword>
<evidence type="ECO:0000313" key="2">
    <source>
        <dbReference type="EMBL" id="DBA02092.1"/>
    </source>
</evidence>
<feature type="region of interest" description="Disordered" evidence="1">
    <location>
        <begin position="313"/>
        <end position="375"/>
    </location>
</feature>
<evidence type="ECO:0000313" key="3">
    <source>
        <dbReference type="Proteomes" id="UP001146120"/>
    </source>
</evidence>
<protein>
    <recommendedName>
        <fullName evidence="4">Fibrous sheath-interacting protein 1</fullName>
    </recommendedName>
</protein>
<proteinExistence type="predicted"/>
<reference evidence="2" key="2">
    <citation type="journal article" date="2023" name="Microbiol Resour">
        <title>Decontamination and Annotation of the Draft Genome Sequence of the Oomycete Lagenidium giganteum ARSEF 373.</title>
        <authorList>
            <person name="Morgan W.R."/>
            <person name="Tartar A."/>
        </authorList>
    </citation>
    <scope>NUCLEOTIDE SEQUENCE</scope>
    <source>
        <strain evidence="2">ARSEF 373</strain>
    </source>
</reference>
<dbReference type="Proteomes" id="UP001146120">
    <property type="component" value="Unassembled WGS sequence"/>
</dbReference>